<sequence>MLPLVFATLFMALTTTVWARPMPSPSGNVGFQQEELNWYNEYRADHGLPAASILDCANQLASSVDWIQQAQVALANGDINQNDVTTKGREFCPDMPNASFHMIVSPSFDRGKIAFEPLMERGPGDLAAWTQVGFGVEVGTGASSSNMYSWSIVLVKP</sequence>
<gene>
    <name evidence="2" type="ORF">THASP1DRAFT_32495</name>
</gene>
<reference evidence="3" key="1">
    <citation type="journal article" date="2018" name="Nat. Microbiol.">
        <title>Leveraging single-cell genomics to expand the fungal tree of life.</title>
        <authorList>
            <person name="Ahrendt S.R."/>
            <person name="Quandt C.A."/>
            <person name="Ciobanu D."/>
            <person name="Clum A."/>
            <person name="Salamov A."/>
            <person name="Andreopoulos B."/>
            <person name="Cheng J.F."/>
            <person name="Woyke T."/>
            <person name="Pelin A."/>
            <person name="Henrissat B."/>
            <person name="Reynolds N.K."/>
            <person name="Benny G.L."/>
            <person name="Smith M.E."/>
            <person name="James T.Y."/>
            <person name="Grigoriev I.V."/>
        </authorList>
    </citation>
    <scope>NUCLEOTIDE SEQUENCE [LARGE SCALE GENOMIC DNA]</scope>
    <source>
        <strain evidence="3">RSA 1356</strain>
    </source>
</reference>
<dbReference type="Proteomes" id="UP000271241">
    <property type="component" value="Unassembled WGS sequence"/>
</dbReference>
<evidence type="ECO:0008006" key="4">
    <source>
        <dbReference type="Google" id="ProtNLM"/>
    </source>
</evidence>
<name>A0A4P9XIV5_9FUNG</name>
<dbReference type="EMBL" id="KZ993064">
    <property type="protein sequence ID" value="RKP05663.1"/>
    <property type="molecule type" value="Genomic_DNA"/>
</dbReference>
<feature type="signal peptide" evidence="1">
    <location>
        <begin position="1"/>
        <end position="19"/>
    </location>
</feature>
<proteinExistence type="predicted"/>
<dbReference type="AlphaFoldDB" id="A0A4P9XIV5"/>
<evidence type="ECO:0000256" key="1">
    <source>
        <dbReference type="SAM" id="SignalP"/>
    </source>
</evidence>
<organism evidence="2 3">
    <name type="scientific">Thamnocephalis sphaerospora</name>
    <dbReference type="NCBI Taxonomy" id="78915"/>
    <lineage>
        <taxon>Eukaryota</taxon>
        <taxon>Fungi</taxon>
        <taxon>Fungi incertae sedis</taxon>
        <taxon>Zoopagomycota</taxon>
        <taxon>Zoopagomycotina</taxon>
        <taxon>Zoopagomycetes</taxon>
        <taxon>Zoopagales</taxon>
        <taxon>Sigmoideomycetaceae</taxon>
        <taxon>Thamnocephalis</taxon>
    </lineage>
</organism>
<evidence type="ECO:0000313" key="2">
    <source>
        <dbReference type="EMBL" id="RKP05663.1"/>
    </source>
</evidence>
<feature type="chain" id="PRO_5020248060" description="SCP domain-containing protein" evidence="1">
    <location>
        <begin position="20"/>
        <end position="157"/>
    </location>
</feature>
<protein>
    <recommendedName>
        <fullName evidence="4">SCP domain-containing protein</fullName>
    </recommendedName>
</protein>
<accession>A0A4P9XIV5</accession>
<evidence type="ECO:0000313" key="3">
    <source>
        <dbReference type="Proteomes" id="UP000271241"/>
    </source>
</evidence>
<keyword evidence="3" id="KW-1185">Reference proteome</keyword>
<keyword evidence="1" id="KW-0732">Signal</keyword>